<evidence type="ECO:0000313" key="9">
    <source>
        <dbReference type="EMBL" id="MXO01030.1"/>
    </source>
</evidence>
<feature type="transmembrane region" description="Helical" evidence="8">
    <location>
        <begin position="66"/>
        <end position="89"/>
    </location>
</feature>
<comment type="caution">
    <text evidence="9">The sequence shown here is derived from an EMBL/GenBank/DDBJ whole genome shotgun (WGS) entry which is preliminary data.</text>
</comment>
<evidence type="ECO:0000256" key="4">
    <source>
        <dbReference type="ARBA" id="ARBA00022475"/>
    </source>
</evidence>
<dbReference type="PANTHER" id="PTHR42810:SF4">
    <property type="entry name" value="URIC ACID TRANSPORTER UACT"/>
    <property type="match status" value="1"/>
</dbReference>
<gene>
    <name evidence="9" type="ORF">GR156_11990</name>
</gene>
<dbReference type="NCBIfam" id="TIGR03173">
    <property type="entry name" value="pbuX"/>
    <property type="match status" value="1"/>
</dbReference>
<dbReference type="PANTHER" id="PTHR42810">
    <property type="entry name" value="PURINE PERMEASE C1399.01C-RELATED"/>
    <property type="match status" value="1"/>
</dbReference>
<feature type="transmembrane region" description="Helical" evidence="8">
    <location>
        <begin position="191"/>
        <end position="210"/>
    </location>
</feature>
<evidence type="ECO:0000256" key="7">
    <source>
        <dbReference type="ARBA" id="ARBA00023136"/>
    </source>
</evidence>
<feature type="transmembrane region" description="Helical" evidence="8">
    <location>
        <begin position="398"/>
        <end position="416"/>
    </location>
</feature>
<feature type="transmembrane region" description="Helical" evidence="8">
    <location>
        <begin position="256"/>
        <end position="277"/>
    </location>
</feature>
<dbReference type="NCBIfam" id="TIGR00801">
    <property type="entry name" value="ncs2"/>
    <property type="match status" value="1"/>
</dbReference>
<feature type="transmembrane region" description="Helical" evidence="8">
    <location>
        <begin position="125"/>
        <end position="146"/>
    </location>
</feature>
<keyword evidence="7 8" id="KW-0472">Membrane</keyword>
<name>A0A6N8TIU3_SHIZO</name>
<evidence type="ECO:0000256" key="3">
    <source>
        <dbReference type="ARBA" id="ARBA00022448"/>
    </source>
</evidence>
<reference evidence="9 10" key="1">
    <citation type="submission" date="2019-12" db="EMBL/GenBank/DDBJ databases">
        <title>Shinella granuli gen. nov., sp. nov., and proposal of the reclassification of Zoogloea ramigera ATCC 19623 as Shinella zoogloeoides sp. nov.</title>
        <authorList>
            <person name="Gao J."/>
        </authorList>
    </citation>
    <scope>NUCLEOTIDE SEQUENCE [LARGE SCALE GENOMIC DNA]</scope>
    <source>
        <strain evidence="9 10">DSM 287</strain>
    </source>
</reference>
<evidence type="ECO:0000256" key="5">
    <source>
        <dbReference type="ARBA" id="ARBA00022692"/>
    </source>
</evidence>
<feature type="transmembrane region" description="Helical" evidence="8">
    <location>
        <begin position="158"/>
        <end position="179"/>
    </location>
</feature>
<dbReference type="EMBL" id="WUML01000008">
    <property type="protein sequence ID" value="MXO01030.1"/>
    <property type="molecule type" value="Genomic_DNA"/>
</dbReference>
<evidence type="ECO:0000256" key="2">
    <source>
        <dbReference type="ARBA" id="ARBA00008821"/>
    </source>
</evidence>
<keyword evidence="4" id="KW-1003">Cell membrane</keyword>
<dbReference type="PROSITE" id="PS01116">
    <property type="entry name" value="XANTH_URACIL_PERMASE"/>
    <property type="match status" value="1"/>
</dbReference>
<dbReference type="Proteomes" id="UP000440304">
    <property type="component" value="Unassembled WGS sequence"/>
</dbReference>
<keyword evidence="3" id="KW-0813">Transport</keyword>
<comment type="subcellular location">
    <subcellularLocation>
        <location evidence="1">Cell membrane</location>
        <topology evidence="1">Multi-pass membrane protein</topology>
    </subcellularLocation>
</comment>
<proteinExistence type="inferred from homology"/>
<evidence type="ECO:0000256" key="8">
    <source>
        <dbReference type="SAM" id="Phobius"/>
    </source>
</evidence>
<dbReference type="InterPro" id="IPR006043">
    <property type="entry name" value="NCS2"/>
</dbReference>
<dbReference type="Pfam" id="PF00860">
    <property type="entry name" value="Xan_ur_permease"/>
    <property type="match status" value="1"/>
</dbReference>
<dbReference type="InterPro" id="IPR017588">
    <property type="entry name" value="UacT-like"/>
</dbReference>
<organism evidence="9 10">
    <name type="scientific">Shinella zoogloeoides</name>
    <name type="common">Crabtreella saccharophila</name>
    <dbReference type="NCBI Taxonomy" id="352475"/>
    <lineage>
        <taxon>Bacteria</taxon>
        <taxon>Pseudomonadati</taxon>
        <taxon>Pseudomonadota</taxon>
        <taxon>Alphaproteobacteria</taxon>
        <taxon>Hyphomicrobiales</taxon>
        <taxon>Rhizobiaceae</taxon>
        <taxon>Shinella</taxon>
    </lineage>
</organism>
<feature type="transmembrane region" description="Helical" evidence="8">
    <location>
        <begin position="369"/>
        <end position="386"/>
    </location>
</feature>
<dbReference type="GO" id="GO:0042907">
    <property type="term" value="F:xanthine transmembrane transporter activity"/>
    <property type="evidence" value="ECO:0007669"/>
    <property type="project" value="TreeGrafter"/>
</dbReference>
<feature type="transmembrane region" description="Helical" evidence="8">
    <location>
        <begin position="101"/>
        <end position="119"/>
    </location>
</feature>
<feature type="transmembrane region" description="Helical" evidence="8">
    <location>
        <begin position="42"/>
        <end position="60"/>
    </location>
</feature>
<dbReference type="NCBIfam" id="NF037981">
    <property type="entry name" value="NCS2_1"/>
    <property type="match status" value="1"/>
</dbReference>
<comment type="similarity">
    <text evidence="2">Belongs to the nucleobase:cation symporter-2 (NCS2) (TC 2.A.40) family.</text>
</comment>
<dbReference type="RefSeq" id="WP_160786408.1">
    <property type="nucleotide sequence ID" value="NZ_CP086610.1"/>
</dbReference>
<accession>A0A6N8TIU3</accession>
<dbReference type="AlphaFoldDB" id="A0A6N8TIU3"/>
<feature type="transmembrane region" description="Helical" evidence="8">
    <location>
        <begin position="342"/>
        <end position="363"/>
    </location>
</feature>
<sequence>MSRQADHGAAAAGANQTARHVHPVDEILPPARMAVLALQHVLVMYTGAIAVPFIIGSALHLTQAQIAYLIQADLITCGLATLIQTIGFWRFGVRMPLMQGITFAAISPVIAIGSNPAILANGPNAGLQAVYGAVIAAGLFAIFMAPLGRYIVRAFPPVVVGAVLTVMGLSLLPVAIQYAQGGFVEDAGRPAYIGLAFLVLAVIVLLNVFGRGFVKNIAVFLGLVVGVVFAAVMGMLDFSAVRDAAPLAIVTPFHFGLPTFHLVPVLTMCLVVAITWVESVGDTIVVGEMVGRPATERTIADLLRADGLSTMLGGMLNSFPYTAFSENVALVNITGVRSRWTVALAGGFLVVLGLSPVLATAIASLPKPVVGGAGFVMFGTLVVVGMKTLQKIDFDTTFNNFMVVGLSIAMAMITIVKPDFFQFMPDWSQVVFHSPVIMGAITAIVMNAALNGLRSQGHVVMAH</sequence>
<feature type="transmembrane region" description="Helical" evidence="8">
    <location>
        <begin position="217"/>
        <end position="236"/>
    </location>
</feature>
<evidence type="ECO:0000313" key="10">
    <source>
        <dbReference type="Proteomes" id="UP000440304"/>
    </source>
</evidence>
<feature type="transmembrane region" description="Helical" evidence="8">
    <location>
        <begin position="436"/>
        <end position="453"/>
    </location>
</feature>
<protein>
    <submittedName>
        <fullName evidence="9">Purine permease</fullName>
    </submittedName>
</protein>
<evidence type="ECO:0000256" key="1">
    <source>
        <dbReference type="ARBA" id="ARBA00004651"/>
    </source>
</evidence>
<keyword evidence="6 8" id="KW-1133">Transmembrane helix</keyword>
<dbReference type="InterPro" id="IPR006042">
    <property type="entry name" value="Xan_ur_permease"/>
</dbReference>
<dbReference type="OrthoDB" id="9805749at2"/>
<keyword evidence="5 8" id="KW-0812">Transmembrane</keyword>
<dbReference type="GO" id="GO:0005886">
    <property type="term" value="C:plasma membrane"/>
    <property type="evidence" value="ECO:0007669"/>
    <property type="project" value="UniProtKB-SubCell"/>
</dbReference>
<evidence type="ECO:0000256" key="6">
    <source>
        <dbReference type="ARBA" id="ARBA00022989"/>
    </source>
</evidence>